<feature type="transmembrane region" description="Helical" evidence="5">
    <location>
        <begin position="157"/>
        <end position="180"/>
    </location>
</feature>
<feature type="transmembrane region" description="Helical" evidence="5">
    <location>
        <begin position="38"/>
        <end position="60"/>
    </location>
</feature>
<dbReference type="GO" id="GO:0042773">
    <property type="term" value="P:ATP synthesis coupled electron transport"/>
    <property type="evidence" value="ECO:0007669"/>
    <property type="project" value="InterPro"/>
</dbReference>
<sequence>MPDLSSALNLAASEVTLAVGAMVLLLLGAFMGEKSTRLISILSVALLVGASALAINAPLGQAFNGAFVADPLAVYGKVAIYLLSAVAVVLGDGWMARTRIARFEYPVLIVLASVGMAMMVSSGDLISLYVGIELHSLALYVLAAFHRDDLRASEAGLKYFVLGALSSGLLLYGASLIYGFSGSMRFEDIALSARSVADGGSAGLIFGLVFLICGLAFKVSAAPFHMWTPDVYEGAPTPVVALFATAPKMAAMVLVARVLSEGFGAIHDQWAQVLVLICLASFVVGAIGGLAQRDLQRLLAYSSIANIGYALLGIVAGTEAGLQAMLMFMTLYVIDQIGFFAVLLSLSRGGKPIRRIADLAGLKKTRPLTTVVLTILSLSVLGMPPFSGFWGKYYVFGAAADAGYWMVAAAGLVASVVAAFYYLRIIKLMWFDPPLDELATTDAQPIEARTLALASAAFAFPVVIIGLTWLEPLTVIAASGFGAG</sequence>
<feature type="transmembrane region" description="Helical" evidence="5">
    <location>
        <begin position="298"/>
        <end position="318"/>
    </location>
</feature>
<keyword evidence="5" id="KW-0520">NAD</keyword>
<keyword evidence="5" id="KW-0874">Quinone</keyword>
<feature type="transmembrane region" description="Helical" evidence="5">
    <location>
        <begin position="126"/>
        <end position="145"/>
    </location>
</feature>
<keyword evidence="5" id="KW-0813">Transport</keyword>
<accession>A0A7W9A210</accession>
<dbReference type="RefSeq" id="WP_123286746.1">
    <property type="nucleotide sequence ID" value="NZ_JACIJB010000001.1"/>
</dbReference>
<dbReference type="GO" id="GO:0048038">
    <property type="term" value="F:quinone binding"/>
    <property type="evidence" value="ECO:0007669"/>
    <property type="project" value="UniProtKB-KW"/>
</dbReference>
<gene>
    <name evidence="5" type="primary">nuoN</name>
    <name evidence="8" type="ORF">FHS65_000495</name>
</gene>
<comment type="similarity">
    <text evidence="5">Belongs to the complex I subunit 2 family.</text>
</comment>
<dbReference type="Pfam" id="PF00361">
    <property type="entry name" value="Proton_antipo_M"/>
    <property type="match status" value="1"/>
</dbReference>
<comment type="subcellular location">
    <subcellularLocation>
        <location evidence="5">Cell membrane</location>
        <topology evidence="5">Multi-pass membrane protein</topology>
    </subcellularLocation>
    <subcellularLocation>
        <location evidence="1">Endomembrane system</location>
        <topology evidence="1">Multi-pass membrane protein</topology>
    </subcellularLocation>
    <subcellularLocation>
        <location evidence="6">Membrane</location>
        <topology evidence="6">Multi-pass membrane protein</topology>
    </subcellularLocation>
</comment>
<evidence type="ECO:0000256" key="6">
    <source>
        <dbReference type="RuleBase" id="RU000320"/>
    </source>
</evidence>
<keyword evidence="4 5" id="KW-0472">Membrane</keyword>
<evidence type="ECO:0000256" key="3">
    <source>
        <dbReference type="ARBA" id="ARBA00022989"/>
    </source>
</evidence>
<name>A0A7W9A210_9CAUL</name>
<proteinExistence type="inferred from homology"/>
<dbReference type="OrthoDB" id="9811718at2"/>
<dbReference type="GO" id="GO:0005886">
    <property type="term" value="C:plasma membrane"/>
    <property type="evidence" value="ECO:0007669"/>
    <property type="project" value="UniProtKB-SubCell"/>
</dbReference>
<dbReference type="EC" id="7.1.1.-" evidence="5"/>
<dbReference type="HAMAP" id="MF_00445">
    <property type="entry name" value="NDH1_NuoN_1"/>
    <property type="match status" value="1"/>
</dbReference>
<feature type="transmembrane region" description="Helical" evidence="5">
    <location>
        <begin position="6"/>
        <end position="31"/>
    </location>
</feature>
<dbReference type="NCBIfam" id="NF004440">
    <property type="entry name" value="PRK05777.1-3"/>
    <property type="match status" value="1"/>
</dbReference>
<reference evidence="8 9" key="1">
    <citation type="submission" date="2020-08" db="EMBL/GenBank/DDBJ databases">
        <title>Genomic Encyclopedia of Type Strains, Phase IV (KMG-IV): sequencing the most valuable type-strain genomes for metagenomic binning, comparative biology and taxonomic classification.</title>
        <authorList>
            <person name="Goeker M."/>
        </authorList>
    </citation>
    <scope>NUCLEOTIDE SEQUENCE [LARGE SCALE GENOMIC DNA]</scope>
    <source>
        <strain evidence="8 9">DSM 24448</strain>
    </source>
</reference>
<dbReference type="InterPro" id="IPR010096">
    <property type="entry name" value="NADH-Q_OxRdtase_suN/2"/>
</dbReference>
<feature type="transmembrane region" description="Helical" evidence="5">
    <location>
        <begin position="451"/>
        <end position="470"/>
    </location>
</feature>
<keyword evidence="5" id="KW-1003">Cell membrane</keyword>
<dbReference type="GO" id="GO:0008137">
    <property type="term" value="F:NADH dehydrogenase (ubiquinone) activity"/>
    <property type="evidence" value="ECO:0007669"/>
    <property type="project" value="InterPro"/>
</dbReference>
<dbReference type="PRINTS" id="PR01434">
    <property type="entry name" value="NADHDHGNASE5"/>
</dbReference>
<keyword evidence="2 5" id="KW-0812">Transmembrane</keyword>
<dbReference type="GO" id="GO:0050136">
    <property type="term" value="F:NADH dehydrogenase (quinone) (non-electrogenic) activity"/>
    <property type="evidence" value="ECO:0007669"/>
    <property type="project" value="UniProtKB-UniRule"/>
</dbReference>
<feature type="transmembrane region" description="Helical" evidence="5">
    <location>
        <begin position="103"/>
        <end position="120"/>
    </location>
</feature>
<dbReference type="AlphaFoldDB" id="A0A7W9A210"/>
<evidence type="ECO:0000256" key="1">
    <source>
        <dbReference type="ARBA" id="ARBA00004127"/>
    </source>
</evidence>
<feature type="transmembrane region" description="Helical" evidence="5">
    <location>
        <begin position="200"/>
        <end position="219"/>
    </location>
</feature>
<dbReference type="InterPro" id="IPR001750">
    <property type="entry name" value="ND/Mrp_TM"/>
</dbReference>
<feature type="transmembrane region" description="Helical" evidence="5">
    <location>
        <begin position="367"/>
        <end position="390"/>
    </location>
</feature>
<feature type="transmembrane region" description="Helical" evidence="5">
    <location>
        <begin position="324"/>
        <end position="346"/>
    </location>
</feature>
<dbReference type="GO" id="GO:0012505">
    <property type="term" value="C:endomembrane system"/>
    <property type="evidence" value="ECO:0007669"/>
    <property type="project" value="UniProtKB-SubCell"/>
</dbReference>
<feature type="domain" description="NADH:quinone oxidoreductase/Mrp antiporter transmembrane" evidence="7">
    <location>
        <begin position="122"/>
        <end position="416"/>
    </location>
</feature>
<feature type="transmembrane region" description="Helical" evidence="5">
    <location>
        <begin position="239"/>
        <end position="259"/>
    </location>
</feature>
<dbReference type="NCBIfam" id="TIGR01770">
    <property type="entry name" value="NDH_I_N"/>
    <property type="match status" value="1"/>
</dbReference>
<feature type="transmembrane region" description="Helical" evidence="5">
    <location>
        <begin position="72"/>
        <end position="91"/>
    </location>
</feature>
<feature type="transmembrane region" description="Helical" evidence="5">
    <location>
        <begin position="271"/>
        <end position="291"/>
    </location>
</feature>
<evidence type="ECO:0000256" key="4">
    <source>
        <dbReference type="ARBA" id="ARBA00023136"/>
    </source>
</evidence>
<dbReference type="PANTHER" id="PTHR22773">
    <property type="entry name" value="NADH DEHYDROGENASE"/>
    <property type="match status" value="1"/>
</dbReference>
<evidence type="ECO:0000256" key="5">
    <source>
        <dbReference type="HAMAP-Rule" id="MF_00445"/>
    </source>
</evidence>
<dbReference type="Proteomes" id="UP000548978">
    <property type="component" value="Unassembled WGS sequence"/>
</dbReference>
<keyword evidence="3 5" id="KW-1133">Transmembrane helix</keyword>
<feature type="transmembrane region" description="Helical" evidence="5">
    <location>
        <begin position="402"/>
        <end position="423"/>
    </location>
</feature>
<dbReference type="EMBL" id="JACIJB010000001">
    <property type="protein sequence ID" value="MBB5659777.1"/>
    <property type="molecule type" value="Genomic_DNA"/>
</dbReference>
<keyword evidence="9" id="KW-1185">Reference proteome</keyword>
<comment type="subunit">
    <text evidence="5">NDH-1 is composed of 14 different subunits. Subunits NuoA, H, J, K, L, M, N constitute the membrane sector of the complex.</text>
</comment>
<keyword evidence="5" id="KW-1278">Translocase</keyword>
<evidence type="ECO:0000259" key="7">
    <source>
        <dbReference type="Pfam" id="PF00361"/>
    </source>
</evidence>
<comment type="function">
    <text evidence="5">NDH-1 shuttles electrons from NADH, via FMN and iron-sulfur (Fe-S) centers, to quinones in the respiratory chain. The immediate electron acceptor for the enzyme in this species is believed to be ubiquinone. Couples the redox reaction to proton translocation (for every two electrons transferred, four hydrogen ions are translocated across the cytoplasmic membrane), and thus conserves the redox energy in a proton gradient.</text>
</comment>
<evidence type="ECO:0000313" key="9">
    <source>
        <dbReference type="Proteomes" id="UP000548978"/>
    </source>
</evidence>
<comment type="catalytic activity">
    <reaction evidence="5">
        <text>a quinone + NADH + 5 H(+)(in) = a quinol + NAD(+) + 4 H(+)(out)</text>
        <dbReference type="Rhea" id="RHEA:57888"/>
        <dbReference type="ChEBI" id="CHEBI:15378"/>
        <dbReference type="ChEBI" id="CHEBI:24646"/>
        <dbReference type="ChEBI" id="CHEBI:57540"/>
        <dbReference type="ChEBI" id="CHEBI:57945"/>
        <dbReference type="ChEBI" id="CHEBI:132124"/>
    </reaction>
</comment>
<comment type="caution">
    <text evidence="8">The sequence shown here is derived from an EMBL/GenBank/DDBJ whole genome shotgun (WGS) entry which is preliminary data.</text>
</comment>
<evidence type="ECO:0000313" key="8">
    <source>
        <dbReference type="EMBL" id="MBB5659777.1"/>
    </source>
</evidence>
<keyword evidence="5" id="KW-0830">Ubiquinone</keyword>
<protein>
    <recommendedName>
        <fullName evidence="5">NADH-quinone oxidoreductase subunit N</fullName>
        <ecNumber evidence="5">7.1.1.-</ecNumber>
    </recommendedName>
    <alternativeName>
        <fullName evidence="5">NADH dehydrogenase I subunit N</fullName>
    </alternativeName>
    <alternativeName>
        <fullName evidence="5">NDH-1 subunit N</fullName>
    </alternativeName>
</protein>
<evidence type="ECO:0000256" key="2">
    <source>
        <dbReference type="ARBA" id="ARBA00022692"/>
    </source>
</evidence>
<organism evidence="8 9">
    <name type="scientific">Brevundimonas halotolerans</name>
    <dbReference type="NCBI Taxonomy" id="69670"/>
    <lineage>
        <taxon>Bacteria</taxon>
        <taxon>Pseudomonadati</taxon>
        <taxon>Pseudomonadota</taxon>
        <taxon>Alphaproteobacteria</taxon>
        <taxon>Caulobacterales</taxon>
        <taxon>Caulobacteraceae</taxon>
        <taxon>Brevundimonas</taxon>
    </lineage>
</organism>